<keyword evidence="2" id="KW-0575">Peroxidase</keyword>
<protein>
    <submittedName>
        <fullName evidence="2">Thiol peroxidase, Bcp-type</fullName>
        <ecNumber evidence="2">1.11.1.15</ecNumber>
    </submittedName>
</protein>
<name>A0A3B0X3B0_9ZZZZ</name>
<dbReference type="InterPro" id="IPR050553">
    <property type="entry name" value="Thioredoxin_ResA/DsbE_sf"/>
</dbReference>
<dbReference type="EC" id="1.11.1.15" evidence="2"/>
<dbReference type="InterPro" id="IPR036249">
    <property type="entry name" value="Thioredoxin-like_sf"/>
</dbReference>
<dbReference type="EMBL" id="UOFH01000066">
    <property type="protein sequence ID" value="VAW59240.1"/>
    <property type="molecule type" value="Genomic_DNA"/>
</dbReference>
<dbReference type="Gene3D" id="3.40.30.10">
    <property type="entry name" value="Glutaredoxin"/>
    <property type="match status" value="1"/>
</dbReference>
<feature type="domain" description="Thioredoxin" evidence="1">
    <location>
        <begin position="4"/>
        <end position="184"/>
    </location>
</feature>
<dbReference type="Pfam" id="PF00578">
    <property type="entry name" value="AhpC-TSA"/>
    <property type="match status" value="1"/>
</dbReference>
<dbReference type="PROSITE" id="PS51352">
    <property type="entry name" value="THIOREDOXIN_2"/>
    <property type="match status" value="1"/>
</dbReference>
<evidence type="ECO:0000259" key="1">
    <source>
        <dbReference type="PROSITE" id="PS51352"/>
    </source>
</evidence>
<dbReference type="PANTHER" id="PTHR42852:SF13">
    <property type="entry name" value="PROTEIN DIPZ"/>
    <property type="match status" value="1"/>
</dbReference>
<proteinExistence type="predicted"/>
<keyword evidence="2" id="KW-0560">Oxidoreductase</keyword>
<dbReference type="GO" id="GO:0004601">
    <property type="term" value="F:peroxidase activity"/>
    <property type="evidence" value="ECO:0007669"/>
    <property type="project" value="UniProtKB-KW"/>
</dbReference>
<reference evidence="2" key="1">
    <citation type="submission" date="2018-06" db="EMBL/GenBank/DDBJ databases">
        <authorList>
            <person name="Zhirakovskaya E."/>
        </authorList>
    </citation>
    <scope>NUCLEOTIDE SEQUENCE</scope>
</reference>
<dbReference type="PANTHER" id="PTHR42852">
    <property type="entry name" value="THIOL:DISULFIDE INTERCHANGE PROTEIN DSBE"/>
    <property type="match status" value="1"/>
</dbReference>
<dbReference type="AlphaFoldDB" id="A0A3B0X3B0"/>
<accession>A0A3B0X3B0</accession>
<organism evidence="2">
    <name type="scientific">hydrothermal vent metagenome</name>
    <dbReference type="NCBI Taxonomy" id="652676"/>
    <lineage>
        <taxon>unclassified sequences</taxon>
        <taxon>metagenomes</taxon>
        <taxon>ecological metagenomes</taxon>
    </lineage>
</organism>
<dbReference type="SUPFAM" id="SSF52833">
    <property type="entry name" value="Thioredoxin-like"/>
    <property type="match status" value="1"/>
</dbReference>
<sequence length="203" mass="23360">MNKLQPGDIAPDFAAIDVNGNTIRLNDYKGSRVLITFYRFVACPFCSIHFSLMSQNIKNYEKRGLKIISIFESDADYIREYMTNREKQSPIVADPNALIYTQYAVEKSMKGVMKSMFRKLPVLIKFMFSSEYHFGKPDGSISRIPADFIIDEHGYILDAHYGEDASDNMPISQVEKRLLDIKRPANQHNLPKIKERPPLDFVL</sequence>
<evidence type="ECO:0000313" key="2">
    <source>
        <dbReference type="EMBL" id="VAW59240.1"/>
    </source>
</evidence>
<gene>
    <name evidence="2" type="ORF">MNBD_GAMMA08-640</name>
</gene>
<dbReference type="InterPro" id="IPR013766">
    <property type="entry name" value="Thioredoxin_domain"/>
</dbReference>
<dbReference type="InterPro" id="IPR000866">
    <property type="entry name" value="AhpC/TSA"/>
</dbReference>